<comment type="subcellular location">
    <subcellularLocation>
        <location evidence="1 11">Mitochondrion inner membrane</location>
        <topology evidence="1 11">Single-pass membrane protein</topology>
    </subcellularLocation>
</comment>
<comment type="subunit">
    <text evidence="11">Component of the ubiquinol-cytochrome c oxidoreductase (cytochrome b-c1 complex, complex III, CIII), a multisubunit enzyme composed of 3 respiratory subunits cytochrome b, cytochrome c1 and Rieske protein, 2 core protein subunits, and additional low-molecular weight protein subunits. The complex exists as an obligatory dimer and forms supercomplexes (SCs) in the inner mitochondrial membrane with cytochrome c oxidase (complex IV, CIV).</text>
</comment>
<dbReference type="Proteomes" id="UP001175261">
    <property type="component" value="Unassembled WGS sequence"/>
</dbReference>
<dbReference type="PANTHER" id="PTHR12119">
    <property type="entry name" value="UBIQUINOL-CYTOCHROME C REDUCTASE COMPLEX UBIQUINONE-BINDING PROTEIN QP-C"/>
    <property type="match status" value="1"/>
</dbReference>
<keyword evidence="3 11" id="KW-0813">Transport</keyword>
<keyword evidence="7 11" id="KW-0249">Electron transport</keyword>
<keyword evidence="6 11" id="KW-0999">Mitochondrion inner membrane</keyword>
<dbReference type="PANTHER" id="PTHR12119:SF2">
    <property type="entry name" value="CYTOCHROME B-C1 COMPLEX SUBUNIT 8"/>
    <property type="match status" value="1"/>
</dbReference>
<evidence type="ECO:0000256" key="6">
    <source>
        <dbReference type="ARBA" id="ARBA00022792"/>
    </source>
</evidence>
<dbReference type="EMBL" id="JAPDFR010000004">
    <property type="protein sequence ID" value="KAK0387353.1"/>
    <property type="molecule type" value="Genomic_DNA"/>
</dbReference>
<dbReference type="InterPro" id="IPR004205">
    <property type="entry name" value="Cyt_bc1_su8"/>
</dbReference>
<dbReference type="SUPFAM" id="SSF81508">
    <property type="entry name" value="Ubiquinone-binding protein QP-C of cytochrome bc1 complex (Ubiquinol-cytochrome c reductase)"/>
    <property type="match status" value="1"/>
</dbReference>
<dbReference type="Pfam" id="PF02939">
    <property type="entry name" value="UcrQ"/>
    <property type="match status" value="1"/>
</dbReference>
<feature type="transmembrane region" description="Helical" evidence="11">
    <location>
        <begin position="67"/>
        <end position="84"/>
    </location>
</feature>
<evidence type="ECO:0000256" key="7">
    <source>
        <dbReference type="ARBA" id="ARBA00022982"/>
    </source>
</evidence>
<organism evidence="12 13">
    <name type="scientific">Sarocladium strictum</name>
    <name type="common">Black bundle disease fungus</name>
    <name type="synonym">Acremonium strictum</name>
    <dbReference type="NCBI Taxonomy" id="5046"/>
    <lineage>
        <taxon>Eukaryota</taxon>
        <taxon>Fungi</taxon>
        <taxon>Dikarya</taxon>
        <taxon>Ascomycota</taxon>
        <taxon>Pezizomycotina</taxon>
        <taxon>Sordariomycetes</taxon>
        <taxon>Hypocreomycetidae</taxon>
        <taxon>Hypocreales</taxon>
        <taxon>Sarocladiaceae</taxon>
        <taxon>Sarocladium</taxon>
    </lineage>
</organism>
<keyword evidence="4 11" id="KW-0679">Respiratory chain</keyword>
<comment type="similarity">
    <text evidence="2 11">Belongs to the UQCRQ/QCR8 family.</text>
</comment>
<evidence type="ECO:0000256" key="2">
    <source>
        <dbReference type="ARBA" id="ARBA00007668"/>
    </source>
</evidence>
<proteinExistence type="inferred from homology"/>
<evidence type="ECO:0000256" key="5">
    <source>
        <dbReference type="ARBA" id="ARBA00022692"/>
    </source>
</evidence>
<comment type="caution">
    <text evidence="12">The sequence shown here is derived from an EMBL/GenBank/DDBJ whole genome shotgun (WGS) entry which is preliminary data.</text>
</comment>
<evidence type="ECO:0000256" key="10">
    <source>
        <dbReference type="ARBA" id="ARBA00023136"/>
    </source>
</evidence>
<protein>
    <recommendedName>
        <fullName evidence="11">Cytochrome b-c1 complex subunit 8</fullName>
    </recommendedName>
    <alternativeName>
        <fullName evidence="11">Complex III subunit 8</fullName>
    </alternativeName>
</protein>
<keyword evidence="13" id="KW-1185">Reference proteome</keyword>
<evidence type="ECO:0000256" key="8">
    <source>
        <dbReference type="ARBA" id="ARBA00022989"/>
    </source>
</evidence>
<dbReference type="GO" id="GO:0045275">
    <property type="term" value="C:respiratory chain complex III"/>
    <property type="evidence" value="ECO:0007669"/>
    <property type="project" value="UniProtKB-UniRule"/>
</dbReference>
<keyword evidence="5 11" id="KW-0812">Transmembrane</keyword>
<evidence type="ECO:0000313" key="12">
    <source>
        <dbReference type="EMBL" id="KAK0387353.1"/>
    </source>
</evidence>
<name>A0AA39GHC4_SARSR</name>
<evidence type="ECO:0000256" key="4">
    <source>
        <dbReference type="ARBA" id="ARBA00022660"/>
    </source>
</evidence>
<keyword evidence="10 11" id="KW-0472">Membrane</keyword>
<dbReference type="GO" id="GO:0005743">
    <property type="term" value="C:mitochondrial inner membrane"/>
    <property type="evidence" value="ECO:0007669"/>
    <property type="project" value="UniProtKB-SubCell"/>
</dbReference>
<comment type="function">
    <text evidence="11">Component of the ubiquinol-cytochrome c oxidoreductase, a multisubunit transmembrane complex that is part of the mitochondrial electron transport chain which drives oxidative phosphorylation. The complex plays an important role in the uptake of multiple carbon sources present in different host niches.</text>
</comment>
<evidence type="ECO:0000256" key="3">
    <source>
        <dbReference type="ARBA" id="ARBA00022448"/>
    </source>
</evidence>
<dbReference type="GO" id="GO:0006122">
    <property type="term" value="P:mitochondrial electron transport, ubiquinol to cytochrome c"/>
    <property type="evidence" value="ECO:0007669"/>
    <property type="project" value="UniProtKB-UniRule"/>
</dbReference>
<evidence type="ECO:0000256" key="1">
    <source>
        <dbReference type="ARBA" id="ARBA00004434"/>
    </source>
</evidence>
<evidence type="ECO:0000256" key="11">
    <source>
        <dbReference type="RuleBase" id="RU368118"/>
    </source>
</evidence>
<accession>A0AA39GHC4</accession>
<dbReference type="InterPro" id="IPR036642">
    <property type="entry name" value="Cyt_bc1_su8_sf"/>
</dbReference>
<reference evidence="12" key="1">
    <citation type="submission" date="2022-10" db="EMBL/GenBank/DDBJ databases">
        <title>Determination and structural analysis of whole genome sequence of Sarocladium strictum F4-1.</title>
        <authorList>
            <person name="Hu L."/>
            <person name="Jiang Y."/>
        </authorList>
    </citation>
    <scope>NUCLEOTIDE SEQUENCE</scope>
    <source>
        <strain evidence="12">F4-1</strain>
    </source>
</reference>
<sequence>MRPTQALRGSGHPEPLTGHYLGGWGTFGGAKQKGIVYYGISANRQNAFAGAGHDAIFNVFRRTKNQIFFWLPPLVAGYYIIQWANERNEYLNSKAGRAEAVDEE</sequence>
<keyword evidence="9 11" id="KW-0496">Mitochondrion</keyword>
<gene>
    <name evidence="12" type="ORF">NLU13_5666</name>
</gene>
<evidence type="ECO:0000313" key="13">
    <source>
        <dbReference type="Proteomes" id="UP001175261"/>
    </source>
</evidence>
<keyword evidence="8 11" id="KW-1133">Transmembrane helix</keyword>
<evidence type="ECO:0000256" key="9">
    <source>
        <dbReference type="ARBA" id="ARBA00023128"/>
    </source>
</evidence>
<dbReference type="AlphaFoldDB" id="A0AA39GHC4"/>
<dbReference type="Gene3D" id="1.20.5.210">
    <property type="entry name" value="Cytochrome b-c1 complex subunit 8"/>
    <property type="match status" value="1"/>
</dbReference>
<dbReference type="FunFam" id="1.20.5.210:FF:000001">
    <property type="entry name" value="Cytochrome b-c1 complex subunit 8"/>
    <property type="match status" value="1"/>
</dbReference>